<dbReference type="InterPro" id="IPR000089">
    <property type="entry name" value="Biotin_lipoyl"/>
</dbReference>
<comment type="cofactor">
    <cofactor evidence="3">
        <name>(R)-lipoate</name>
        <dbReference type="ChEBI" id="CHEBI:83088"/>
    </cofactor>
    <text evidence="3">Binds 1 lipoyl cofactor covalently.</text>
</comment>
<gene>
    <name evidence="3 6" type="primary">gcvH</name>
    <name evidence="6" type="ORF">GCM10007304_26290</name>
</gene>
<keyword evidence="7" id="KW-1185">Reference proteome</keyword>
<reference evidence="6" key="1">
    <citation type="journal article" date="2014" name="Int. J. Syst. Evol. Microbiol.">
        <title>Complete genome sequence of Corynebacterium casei LMG S-19264T (=DSM 44701T), isolated from a smear-ripened cheese.</title>
        <authorList>
            <consortium name="US DOE Joint Genome Institute (JGI-PGF)"/>
            <person name="Walter F."/>
            <person name="Albersmeier A."/>
            <person name="Kalinowski J."/>
            <person name="Ruckert C."/>
        </authorList>
    </citation>
    <scope>NUCLEOTIDE SEQUENCE</scope>
    <source>
        <strain evidence="6">CCM 7905</strain>
    </source>
</reference>
<dbReference type="GO" id="GO:0005829">
    <property type="term" value="C:cytosol"/>
    <property type="evidence" value="ECO:0007669"/>
    <property type="project" value="TreeGrafter"/>
</dbReference>
<comment type="similarity">
    <text evidence="1 3">Belongs to the GcvH family.</text>
</comment>
<evidence type="ECO:0000313" key="7">
    <source>
        <dbReference type="Proteomes" id="UP000654257"/>
    </source>
</evidence>
<dbReference type="SUPFAM" id="SSF51230">
    <property type="entry name" value="Single hybrid motif"/>
    <property type="match status" value="1"/>
</dbReference>
<dbReference type="Pfam" id="PF01597">
    <property type="entry name" value="GCV_H"/>
    <property type="match status" value="1"/>
</dbReference>
<name>A0A917D6P1_9NOCA</name>
<dbReference type="Proteomes" id="UP000654257">
    <property type="component" value="Unassembled WGS sequence"/>
</dbReference>
<evidence type="ECO:0000256" key="2">
    <source>
        <dbReference type="ARBA" id="ARBA00022823"/>
    </source>
</evidence>
<dbReference type="CDD" id="cd06848">
    <property type="entry name" value="GCS_H"/>
    <property type="match status" value="1"/>
</dbReference>
<evidence type="ECO:0000313" key="6">
    <source>
        <dbReference type="EMBL" id="GGG10939.1"/>
    </source>
</evidence>
<dbReference type="PROSITE" id="PS50968">
    <property type="entry name" value="BIOTINYL_LIPOYL"/>
    <property type="match status" value="1"/>
</dbReference>
<protein>
    <recommendedName>
        <fullName evidence="3">Glycine cleavage system H protein</fullName>
    </recommendedName>
</protein>
<dbReference type="EMBL" id="BMCU01000002">
    <property type="protein sequence ID" value="GGG10939.1"/>
    <property type="molecule type" value="Genomic_DNA"/>
</dbReference>
<dbReference type="PANTHER" id="PTHR11715:SF3">
    <property type="entry name" value="GLYCINE CLEAVAGE SYSTEM H PROTEIN-RELATED"/>
    <property type="match status" value="1"/>
</dbReference>
<sequence length="134" mass="14221">MSETDIPTELKYTAEHEWVQRTGPTAVRVGITDFAQSQLGDVVFVQLPTVDEAVASGESLGEVESTKSVSDIYSPLSAKVVAVNGELDGDPELVNSDPYGAGWLVDLAVDSESELDDLLDAMLDAEAYAAITEA</sequence>
<dbReference type="GO" id="GO:0019464">
    <property type="term" value="P:glycine decarboxylation via glycine cleavage system"/>
    <property type="evidence" value="ECO:0007669"/>
    <property type="project" value="UniProtKB-UniRule"/>
</dbReference>
<comment type="function">
    <text evidence="3">The glycine cleavage system catalyzes the degradation of glycine. The H protein shuttles the methylamine group of glycine from the P protein to the T protein.</text>
</comment>
<dbReference type="InterPro" id="IPR033753">
    <property type="entry name" value="GCV_H/Fam206"/>
</dbReference>
<organism evidence="6 7">
    <name type="scientific">Rhodococcoides trifolii</name>
    <dbReference type="NCBI Taxonomy" id="908250"/>
    <lineage>
        <taxon>Bacteria</taxon>
        <taxon>Bacillati</taxon>
        <taxon>Actinomycetota</taxon>
        <taxon>Actinomycetes</taxon>
        <taxon>Mycobacteriales</taxon>
        <taxon>Nocardiaceae</taxon>
        <taxon>Rhodococcoides</taxon>
    </lineage>
</organism>
<evidence type="ECO:0000256" key="3">
    <source>
        <dbReference type="HAMAP-Rule" id="MF_00272"/>
    </source>
</evidence>
<dbReference type="AlphaFoldDB" id="A0A917D6P1"/>
<dbReference type="PANTHER" id="PTHR11715">
    <property type="entry name" value="GLYCINE CLEAVAGE SYSTEM H PROTEIN"/>
    <property type="match status" value="1"/>
</dbReference>
<comment type="caution">
    <text evidence="6">The sequence shown here is derived from an EMBL/GenBank/DDBJ whole genome shotgun (WGS) entry which is preliminary data.</text>
</comment>
<dbReference type="RefSeq" id="WP_188545180.1">
    <property type="nucleotide sequence ID" value="NZ_BMCU01000002.1"/>
</dbReference>
<feature type="modified residue" description="N6-lipoyllysine" evidence="3 4">
    <location>
        <position position="67"/>
    </location>
</feature>
<dbReference type="NCBIfam" id="NF002270">
    <property type="entry name" value="PRK01202.1"/>
    <property type="match status" value="1"/>
</dbReference>
<feature type="domain" description="Lipoyl-binding" evidence="5">
    <location>
        <begin position="26"/>
        <end position="108"/>
    </location>
</feature>
<dbReference type="InterPro" id="IPR017453">
    <property type="entry name" value="GCV_H_sub"/>
</dbReference>
<evidence type="ECO:0000256" key="1">
    <source>
        <dbReference type="ARBA" id="ARBA00009249"/>
    </source>
</evidence>
<dbReference type="InterPro" id="IPR011053">
    <property type="entry name" value="Single_hybrid_motif"/>
</dbReference>
<accession>A0A917D6P1</accession>
<evidence type="ECO:0000259" key="5">
    <source>
        <dbReference type="PROSITE" id="PS50968"/>
    </source>
</evidence>
<dbReference type="HAMAP" id="MF_00272">
    <property type="entry name" value="GcvH"/>
    <property type="match status" value="1"/>
</dbReference>
<comment type="subunit">
    <text evidence="3">The glycine cleavage system is composed of four proteins: P, T, L and H.</text>
</comment>
<proteinExistence type="inferred from homology"/>
<dbReference type="Gene3D" id="2.40.50.100">
    <property type="match status" value="1"/>
</dbReference>
<evidence type="ECO:0000256" key="4">
    <source>
        <dbReference type="PIRSR" id="PIRSR617453-50"/>
    </source>
</evidence>
<reference evidence="6" key="2">
    <citation type="submission" date="2020-09" db="EMBL/GenBank/DDBJ databases">
        <authorList>
            <person name="Sun Q."/>
            <person name="Sedlacek I."/>
        </authorList>
    </citation>
    <scope>NUCLEOTIDE SEQUENCE</scope>
    <source>
        <strain evidence="6">CCM 7905</strain>
    </source>
</reference>
<dbReference type="InterPro" id="IPR002930">
    <property type="entry name" value="GCV_H"/>
</dbReference>
<keyword evidence="2 3" id="KW-0450">Lipoyl</keyword>
<dbReference type="GO" id="GO:0005960">
    <property type="term" value="C:glycine cleavage complex"/>
    <property type="evidence" value="ECO:0007669"/>
    <property type="project" value="InterPro"/>
</dbReference>
<dbReference type="GO" id="GO:0009249">
    <property type="term" value="P:protein lipoylation"/>
    <property type="evidence" value="ECO:0007669"/>
    <property type="project" value="TreeGrafter"/>
</dbReference>
<dbReference type="NCBIfam" id="TIGR00527">
    <property type="entry name" value="gcvH"/>
    <property type="match status" value="1"/>
</dbReference>